<protein>
    <submittedName>
        <fullName evidence="2">Uncharacterized protein</fullName>
    </submittedName>
</protein>
<reference evidence="2 3" key="1">
    <citation type="submission" date="2017-08" db="EMBL/GenBank/DDBJ databases">
        <title>Draft genome sequence of filamentous cyanobacterium Calothrix elsteri CCALA 953.</title>
        <authorList>
            <person name="Gagunashvili A.N."/>
            <person name="Elster J."/>
            <person name="Andresson O.S."/>
        </authorList>
    </citation>
    <scope>NUCLEOTIDE SEQUENCE [LARGE SCALE GENOMIC DNA]</scope>
    <source>
        <strain evidence="2 3">CCALA 953</strain>
    </source>
</reference>
<accession>A0A2A2TJA7</accession>
<sequence length="133" mass="15104">MKRQQLIIGSTVFFLTLAPSIAYSDEVWNSNYGRVVYQSDRNKTAVWTYPAGTIFIEGLAGVTSNRGIYHGYWVGKSNVKCDTAREDSSGKLSNTWGRFSIRFTVPNFPMPWEAKWSYCEGEPTFSWNGTPPR</sequence>
<proteinExistence type="predicted"/>
<dbReference type="AlphaFoldDB" id="A0A2A2TJA7"/>
<feature type="chain" id="PRO_5013195087" evidence="1">
    <location>
        <begin position="25"/>
        <end position="133"/>
    </location>
</feature>
<feature type="signal peptide" evidence="1">
    <location>
        <begin position="1"/>
        <end position="24"/>
    </location>
</feature>
<comment type="caution">
    <text evidence="2">The sequence shown here is derived from an EMBL/GenBank/DDBJ whole genome shotgun (WGS) entry which is preliminary data.</text>
</comment>
<keyword evidence="3" id="KW-1185">Reference proteome</keyword>
<dbReference type="EMBL" id="NTFS01000108">
    <property type="protein sequence ID" value="PAX54873.1"/>
    <property type="molecule type" value="Genomic_DNA"/>
</dbReference>
<evidence type="ECO:0000313" key="2">
    <source>
        <dbReference type="EMBL" id="PAX54873.1"/>
    </source>
</evidence>
<dbReference type="OrthoDB" id="572536at2"/>
<organism evidence="2 3">
    <name type="scientific">Brunnivagina elsteri CCALA 953</name>
    <dbReference type="NCBI Taxonomy" id="987040"/>
    <lineage>
        <taxon>Bacteria</taxon>
        <taxon>Bacillati</taxon>
        <taxon>Cyanobacteriota</taxon>
        <taxon>Cyanophyceae</taxon>
        <taxon>Nostocales</taxon>
        <taxon>Calotrichaceae</taxon>
        <taxon>Brunnivagina</taxon>
    </lineage>
</organism>
<dbReference type="Proteomes" id="UP000218238">
    <property type="component" value="Unassembled WGS sequence"/>
</dbReference>
<keyword evidence="1" id="KW-0732">Signal</keyword>
<gene>
    <name evidence="2" type="ORF">CK510_11845</name>
</gene>
<evidence type="ECO:0000313" key="3">
    <source>
        <dbReference type="Proteomes" id="UP000218238"/>
    </source>
</evidence>
<name>A0A2A2TJA7_9CYAN</name>
<evidence type="ECO:0000256" key="1">
    <source>
        <dbReference type="SAM" id="SignalP"/>
    </source>
</evidence>